<evidence type="ECO:0008006" key="3">
    <source>
        <dbReference type="Google" id="ProtNLM"/>
    </source>
</evidence>
<dbReference type="Proteomes" id="UP000199076">
    <property type="component" value="Unassembled WGS sequence"/>
</dbReference>
<protein>
    <recommendedName>
        <fullName evidence="3">Small CPxCG-related zinc finger protein</fullName>
    </recommendedName>
</protein>
<sequence length="54" mass="6233">MTDDLHCDTCERDVTREDAIRTKTMGDLDPTKWQSLCCPNCGRRLKTVFVGRED</sequence>
<evidence type="ECO:0000313" key="1">
    <source>
        <dbReference type="EMBL" id="SDG11341.1"/>
    </source>
</evidence>
<name>A0A1G7RKQ6_9EURY</name>
<organism evidence="1 2">
    <name type="scientific">Halorientalis regularis</name>
    <dbReference type="NCBI Taxonomy" id="660518"/>
    <lineage>
        <taxon>Archaea</taxon>
        <taxon>Methanobacteriati</taxon>
        <taxon>Methanobacteriota</taxon>
        <taxon>Stenosarchaea group</taxon>
        <taxon>Halobacteria</taxon>
        <taxon>Halobacteriales</taxon>
        <taxon>Haloarculaceae</taxon>
        <taxon>Halorientalis</taxon>
    </lineage>
</organism>
<reference evidence="2" key="1">
    <citation type="submission" date="2016-10" db="EMBL/GenBank/DDBJ databases">
        <authorList>
            <person name="Varghese N."/>
            <person name="Submissions S."/>
        </authorList>
    </citation>
    <scope>NUCLEOTIDE SEQUENCE [LARGE SCALE GENOMIC DNA]</scope>
    <source>
        <strain evidence="2">IBRC-M 10760</strain>
    </source>
</reference>
<evidence type="ECO:0000313" key="2">
    <source>
        <dbReference type="Proteomes" id="UP000199076"/>
    </source>
</evidence>
<proteinExistence type="predicted"/>
<dbReference type="RefSeq" id="WP_175452922.1">
    <property type="nucleotide sequence ID" value="NZ_FNBK01000015.1"/>
</dbReference>
<dbReference type="EMBL" id="FNBK01000015">
    <property type="protein sequence ID" value="SDG11341.1"/>
    <property type="molecule type" value="Genomic_DNA"/>
</dbReference>
<accession>A0A1G7RKQ6</accession>
<keyword evidence="2" id="KW-1185">Reference proteome</keyword>
<dbReference type="STRING" id="660518.SAMN05216218_11575"/>
<dbReference type="OrthoDB" id="314499at2157"/>
<dbReference type="AlphaFoldDB" id="A0A1G7RKQ6"/>
<gene>
    <name evidence="1" type="ORF">SAMN05216218_11575</name>
</gene>